<dbReference type="SUPFAM" id="SSF56349">
    <property type="entry name" value="DNA breaking-rejoining enzymes"/>
    <property type="match status" value="1"/>
</dbReference>
<comment type="caution">
    <text evidence="1">The sequence shown here is derived from an EMBL/GenBank/DDBJ whole genome shotgun (WGS) entry which is preliminary data.</text>
</comment>
<sequence>MLGGSLESGWNKGLSLADMRRTWAGWHVHAITPLNALQELGGWSDYKIFTICTFLAPEHLAHHAADIGAFYGTPKNEKSINSG</sequence>
<dbReference type="Proteomes" id="UP001524569">
    <property type="component" value="Unassembled WGS sequence"/>
</dbReference>
<dbReference type="RefSeq" id="WP_256610333.1">
    <property type="nucleotide sequence ID" value="NZ_JANIBM010000006.1"/>
</dbReference>
<keyword evidence="2" id="KW-1185">Reference proteome</keyword>
<evidence type="ECO:0000313" key="1">
    <source>
        <dbReference type="EMBL" id="MCQ8180985.1"/>
    </source>
</evidence>
<dbReference type="EMBL" id="JANIBM010000006">
    <property type="protein sequence ID" value="MCQ8180985.1"/>
    <property type="molecule type" value="Genomic_DNA"/>
</dbReference>
<proteinExistence type="predicted"/>
<name>A0ABT1UFN5_9GAMM</name>
<accession>A0ABT1UFN5</accession>
<protein>
    <submittedName>
        <fullName evidence="1">Uncharacterized protein</fullName>
    </submittedName>
</protein>
<dbReference type="InterPro" id="IPR011010">
    <property type="entry name" value="DNA_brk_join_enz"/>
</dbReference>
<gene>
    <name evidence="1" type="ORF">NP603_07690</name>
</gene>
<organism evidence="1 2">
    <name type="scientific">Methylomonas aurea</name>
    <dbReference type="NCBI Taxonomy" id="2952224"/>
    <lineage>
        <taxon>Bacteria</taxon>
        <taxon>Pseudomonadati</taxon>
        <taxon>Pseudomonadota</taxon>
        <taxon>Gammaproteobacteria</taxon>
        <taxon>Methylococcales</taxon>
        <taxon>Methylococcaceae</taxon>
        <taxon>Methylomonas</taxon>
    </lineage>
</organism>
<evidence type="ECO:0000313" key="2">
    <source>
        <dbReference type="Proteomes" id="UP001524569"/>
    </source>
</evidence>
<reference evidence="1 2" key="1">
    <citation type="submission" date="2022-07" db="EMBL/GenBank/DDBJ databases">
        <title>Methylomonas rivi sp. nov., Methylomonas rosea sp. nov., Methylomonas aureus sp. nov. and Methylomonas subterranea sp. nov., four novel methanotrophs isolated from a freshwater creek and the deep terrestrial subsurface.</title>
        <authorList>
            <person name="Abin C."/>
            <person name="Sankaranarayanan K."/>
            <person name="Garner C."/>
            <person name="Sindelar R."/>
            <person name="Kotary K."/>
            <person name="Garner R."/>
            <person name="Barclay S."/>
            <person name="Lawson P."/>
            <person name="Krumholz L."/>
        </authorList>
    </citation>
    <scope>NUCLEOTIDE SEQUENCE [LARGE SCALE GENOMIC DNA]</scope>
    <source>
        <strain evidence="1 2">SURF-1</strain>
    </source>
</reference>